<gene>
    <name evidence="8" type="ORF">SO3561_08668</name>
</gene>
<dbReference type="Pfam" id="PF02826">
    <property type="entry name" value="2-Hacid_dh_C"/>
    <property type="match status" value="1"/>
</dbReference>
<dbReference type="GO" id="GO:0051287">
    <property type="term" value="F:NAD binding"/>
    <property type="evidence" value="ECO:0007669"/>
    <property type="project" value="InterPro"/>
</dbReference>
<dbReference type="Gene3D" id="3.40.50.720">
    <property type="entry name" value="NAD(P)-binding Rossmann-like Domain"/>
    <property type="match status" value="2"/>
</dbReference>
<dbReference type="STRING" id="1963.AQJ27_40115"/>
<dbReference type="PANTHER" id="PTHR42789">
    <property type="entry name" value="D-ISOMER SPECIFIC 2-HYDROXYACID DEHYDROGENASE FAMILY PROTEIN (AFU_ORTHOLOGUE AFUA_6G10090)"/>
    <property type="match status" value="1"/>
</dbReference>
<evidence type="ECO:0000313" key="8">
    <source>
        <dbReference type="EMBL" id="GAX57098.1"/>
    </source>
</evidence>
<dbReference type="SUPFAM" id="SSF52283">
    <property type="entry name" value="Formate/glycerate dehydrogenase catalytic domain-like"/>
    <property type="match status" value="1"/>
</dbReference>
<dbReference type="InterPro" id="IPR050857">
    <property type="entry name" value="D-2-hydroxyacid_DH"/>
</dbReference>
<keyword evidence="3 5" id="KW-0560">Oxidoreductase</keyword>
<evidence type="ECO:0000313" key="9">
    <source>
        <dbReference type="Proteomes" id="UP000217446"/>
    </source>
</evidence>
<name>A0A250VS88_STROL</name>
<comment type="similarity">
    <text evidence="1 5">Belongs to the D-isomer specific 2-hydroxyacid dehydrogenase family.</text>
</comment>
<dbReference type="EMBL" id="BDQI01000032">
    <property type="protein sequence ID" value="GAX57098.1"/>
    <property type="molecule type" value="Genomic_DNA"/>
</dbReference>
<evidence type="ECO:0000256" key="1">
    <source>
        <dbReference type="ARBA" id="ARBA00005854"/>
    </source>
</evidence>
<sequence>MNEQLIVLVTGTAVVPPEARRLIADRGFALREVTDDHVGADDLHAALDGVSGYLIGGYEEPEAAHFERAAALEAVAFVGTDFQSYLPGWRTAYDLGIALANTPGENAASVAEFTVLLALTLARPFTDAIVRTPRSPADPVSAVSPPEGRELGGRTLGVVGAGRIGARVATIAQGLGMSVLYTSPRRNQALEAATGIAYTDLDGLLSRSDVISLHRPGLTADEPPLLGARELTLCKDGALLVNTGHHDLVDPVALAWAVEHKNLRAAVDGHGSGDAWAALTALGPERFLSVPQMGFLTRDAGLRAGLRAARAVCDVLSGTGSPDVTNPDFRERRTAVQRRGGG</sequence>
<evidence type="ECO:0000256" key="3">
    <source>
        <dbReference type="ARBA" id="ARBA00023002"/>
    </source>
</evidence>
<dbReference type="RefSeq" id="WP_067380320.1">
    <property type="nucleotide sequence ID" value="NZ_BDQI01000032.1"/>
</dbReference>
<dbReference type="PROSITE" id="PS00065">
    <property type="entry name" value="D_2_HYDROXYACID_DH_1"/>
    <property type="match status" value="1"/>
</dbReference>
<evidence type="ECO:0000256" key="2">
    <source>
        <dbReference type="ARBA" id="ARBA00022605"/>
    </source>
</evidence>
<organism evidence="8 9">
    <name type="scientific">Streptomyces olivochromogenes</name>
    <dbReference type="NCBI Taxonomy" id="1963"/>
    <lineage>
        <taxon>Bacteria</taxon>
        <taxon>Bacillati</taxon>
        <taxon>Actinomycetota</taxon>
        <taxon>Actinomycetes</taxon>
        <taxon>Kitasatosporales</taxon>
        <taxon>Streptomycetaceae</taxon>
        <taxon>Streptomyces</taxon>
    </lineage>
</organism>
<evidence type="ECO:0000256" key="5">
    <source>
        <dbReference type="RuleBase" id="RU003719"/>
    </source>
</evidence>
<proteinExistence type="inferred from homology"/>
<keyword evidence="2" id="KW-0028">Amino-acid biosynthesis</keyword>
<feature type="domain" description="D-isomer specific 2-hydroxyacid dehydrogenase NAD-binding" evidence="7">
    <location>
        <begin position="144"/>
        <end position="268"/>
    </location>
</feature>
<dbReference type="InterPro" id="IPR036291">
    <property type="entry name" value="NAD(P)-bd_dom_sf"/>
</dbReference>
<evidence type="ECO:0000259" key="7">
    <source>
        <dbReference type="Pfam" id="PF02826"/>
    </source>
</evidence>
<dbReference type="Pfam" id="PF00389">
    <property type="entry name" value="2-Hacid_dh"/>
    <property type="match status" value="1"/>
</dbReference>
<accession>A0A250VS88</accession>
<dbReference type="PANTHER" id="PTHR42789:SF1">
    <property type="entry name" value="D-ISOMER SPECIFIC 2-HYDROXYACID DEHYDROGENASE FAMILY PROTEIN (AFU_ORTHOLOGUE AFUA_6G10090)"/>
    <property type="match status" value="1"/>
</dbReference>
<dbReference type="AlphaFoldDB" id="A0A250VS88"/>
<evidence type="ECO:0000259" key="6">
    <source>
        <dbReference type="Pfam" id="PF00389"/>
    </source>
</evidence>
<keyword evidence="4" id="KW-0520">NAD</keyword>
<comment type="caution">
    <text evidence="8">The sequence shown here is derived from an EMBL/GenBank/DDBJ whole genome shotgun (WGS) entry which is preliminary data.</text>
</comment>
<dbReference type="Proteomes" id="UP000217446">
    <property type="component" value="Unassembled WGS sequence"/>
</dbReference>
<keyword evidence="9" id="KW-1185">Reference proteome</keyword>
<dbReference type="InterPro" id="IPR029752">
    <property type="entry name" value="D-isomer_DH_CS1"/>
</dbReference>
<dbReference type="GO" id="GO:0008652">
    <property type="term" value="P:amino acid biosynthetic process"/>
    <property type="evidence" value="ECO:0007669"/>
    <property type="project" value="UniProtKB-KW"/>
</dbReference>
<dbReference type="InterPro" id="IPR006139">
    <property type="entry name" value="D-isomer_2_OHA_DH_cat_dom"/>
</dbReference>
<dbReference type="InterPro" id="IPR006140">
    <property type="entry name" value="D-isomer_DH_NAD-bd"/>
</dbReference>
<evidence type="ECO:0000256" key="4">
    <source>
        <dbReference type="ARBA" id="ARBA00023027"/>
    </source>
</evidence>
<dbReference type="GO" id="GO:0004617">
    <property type="term" value="F:phosphoglycerate dehydrogenase activity"/>
    <property type="evidence" value="ECO:0007669"/>
    <property type="project" value="UniProtKB-EC"/>
</dbReference>
<feature type="domain" description="D-isomer specific 2-hydroxyacid dehydrogenase catalytic" evidence="6">
    <location>
        <begin position="14"/>
        <end position="324"/>
    </location>
</feature>
<dbReference type="SUPFAM" id="SSF51735">
    <property type="entry name" value="NAD(P)-binding Rossmann-fold domains"/>
    <property type="match status" value="1"/>
</dbReference>
<dbReference type="EC" id="1.1.1.95" evidence="8"/>
<reference evidence="9" key="1">
    <citation type="submission" date="2017-05" db="EMBL/GenBank/DDBJ databases">
        <title>Streptomyces olivochromogenes NBRC 3561 whole genome shotgun sequence.</title>
        <authorList>
            <person name="Dohra H."/>
            <person name="Kodani S."/>
        </authorList>
    </citation>
    <scope>NUCLEOTIDE SEQUENCE [LARGE SCALE GENOMIC DNA]</scope>
    <source>
        <strain evidence="9">NBRC 3561</strain>
    </source>
</reference>
<protein>
    <submittedName>
        <fullName evidence="8">D-3-phosphoglycerate dehydrogenase</fullName>
        <ecNumber evidence="8">1.1.1.95</ecNumber>
    </submittedName>
</protein>